<keyword evidence="7" id="KW-0325">Glycoprotein</keyword>
<dbReference type="PANTHER" id="PTHR42643">
    <property type="entry name" value="IONOTROPIC RECEPTOR 20A-RELATED"/>
    <property type="match status" value="1"/>
</dbReference>
<evidence type="ECO:0000313" key="9">
    <source>
        <dbReference type="Proteomes" id="UP000245119"/>
    </source>
</evidence>
<keyword evidence="2" id="KW-1003">Cell membrane</keyword>
<dbReference type="Proteomes" id="UP000245119">
    <property type="component" value="Linkage Group LG8"/>
</dbReference>
<name>A0A2T7NZ77_POMCA</name>
<keyword evidence="5" id="KW-0472">Membrane</keyword>
<evidence type="ECO:0000256" key="5">
    <source>
        <dbReference type="ARBA" id="ARBA00023136"/>
    </source>
</evidence>
<keyword evidence="4" id="KW-1133">Transmembrane helix</keyword>
<evidence type="ECO:0000256" key="7">
    <source>
        <dbReference type="ARBA" id="ARBA00023180"/>
    </source>
</evidence>
<proteinExistence type="predicted"/>
<evidence type="ECO:0000313" key="8">
    <source>
        <dbReference type="EMBL" id="PVD26482.1"/>
    </source>
</evidence>
<evidence type="ECO:0000256" key="1">
    <source>
        <dbReference type="ARBA" id="ARBA00004651"/>
    </source>
</evidence>
<evidence type="ECO:0000256" key="4">
    <source>
        <dbReference type="ARBA" id="ARBA00022989"/>
    </source>
</evidence>
<dbReference type="SUPFAM" id="SSF53850">
    <property type="entry name" value="Periplasmic binding protein-like II"/>
    <property type="match status" value="1"/>
</dbReference>
<accession>A0A2T7NZ77</accession>
<gene>
    <name evidence="8" type="ORF">C0Q70_14159</name>
</gene>
<evidence type="ECO:0000256" key="2">
    <source>
        <dbReference type="ARBA" id="ARBA00022475"/>
    </source>
</evidence>
<comment type="caution">
    <text evidence="8">The sequence shown here is derived from an EMBL/GenBank/DDBJ whole genome shotgun (WGS) entry which is preliminary data.</text>
</comment>
<dbReference type="Gene3D" id="3.40.190.10">
    <property type="entry name" value="Periplasmic binding protein-like II"/>
    <property type="match status" value="1"/>
</dbReference>
<organism evidence="8 9">
    <name type="scientific">Pomacea canaliculata</name>
    <name type="common">Golden apple snail</name>
    <dbReference type="NCBI Taxonomy" id="400727"/>
    <lineage>
        <taxon>Eukaryota</taxon>
        <taxon>Metazoa</taxon>
        <taxon>Spiralia</taxon>
        <taxon>Lophotrochozoa</taxon>
        <taxon>Mollusca</taxon>
        <taxon>Gastropoda</taxon>
        <taxon>Caenogastropoda</taxon>
        <taxon>Architaenioglossa</taxon>
        <taxon>Ampullarioidea</taxon>
        <taxon>Ampullariidae</taxon>
        <taxon>Pomacea</taxon>
    </lineage>
</organism>
<dbReference type="InterPro" id="IPR052192">
    <property type="entry name" value="Insect_Ionotropic_Sensory_Rcpt"/>
</dbReference>
<protein>
    <submittedName>
        <fullName evidence="8">Uncharacterized protein</fullName>
    </submittedName>
</protein>
<keyword evidence="3" id="KW-0812">Transmembrane</keyword>
<keyword evidence="6" id="KW-0675">Receptor</keyword>
<dbReference type="AlphaFoldDB" id="A0A2T7NZ77"/>
<dbReference type="PANTHER" id="PTHR42643:SF24">
    <property type="entry name" value="IONOTROPIC RECEPTOR 60A"/>
    <property type="match status" value="1"/>
</dbReference>
<dbReference type="EMBL" id="PZQS01000008">
    <property type="protein sequence ID" value="PVD26482.1"/>
    <property type="molecule type" value="Genomic_DNA"/>
</dbReference>
<evidence type="ECO:0000256" key="6">
    <source>
        <dbReference type="ARBA" id="ARBA00023170"/>
    </source>
</evidence>
<sequence length="345" mass="40008">MASSHHGCTNASCVAMATLCPMKALEIFIRVLQWKHFALVSDSEERFLEISEVLSQAYVETLLYVESSGKILMKWLESKCPTKFSHSSHSINVVVMCSRNCVTRLFQEADEFNARNKTCGVWMAGRWLVFIESAWSRDPYIWSLNTVMSNVALYFESIMEKSNFRCVRPIYTLLWRSKGRELSATAYLSVKETGEFFLSGTIFANEKYGFNGQPLVFALKKWLYYIYEDVTNGTKVWSGLYIDILDDLRERLNFRFFENLELQTKTVHGEEADVSWVPFEVTSERYQQVDFSSATHYTATCFVYKPPALDERWRLLFAPFTWQVSLLSDSFSAQQDVVRRPARTD</sequence>
<evidence type="ECO:0000256" key="3">
    <source>
        <dbReference type="ARBA" id="ARBA00022692"/>
    </source>
</evidence>
<dbReference type="GO" id="GO:0005886">
    <property type="term" value="C:plasma membrane"/>
    <property type="evidence" value="ECO:0007669"/>
    <property type="project" value="UniProtKB-SubCell"/>
</dbReference>
<keyword evidence="9" id="KW-1185">Reference proteome</keyword>
<comment type="subcellular location">
    <subcellularLocation>
        <location evidence="1">Cell membrane</location>
        <topology evidence="1">Multi-pass membrane protein</topology>
    </subcellularLocation>
</comment>
<reference evidence="8 9" key="1">
    <citation type="submission" date="2018-04" db="EMBL/GenBank/DDBJ databases">
        <title>The genome of golden apple snail Pomacea canaliculata provides insight into stress tolerance and invasive adaptation.</title>
        <authorList>
            <person name="Liu C."/>
            <person name="Liu B."/>
            <person name="Ren Y."/>
            <person name="Zhang Y."/>
            <person name="Wang H."/>
            <person name="Li S."/>
            <person name="Jiang F."/>
            <person name="Yin L."/>
            <person name="Zhang G."/>
            <person name="Qian W."/>
            <person name="Fan W."/>
        </authorList>
    </citation>
    <scope>NUCLEOTIDE SEQUENCE [LARGE SCALE GENOMIC DNA]</scope>
    <source>
        <strain evidence="8">SZHN2017</strain>
        <tissue evidence="8">Muscle</tissue>
    </source>
</reference>